<dbReference type="AlphaFoldDB" id="A0A835MTQ3"/>
<evidence type="ECO:0000313" key="1">
    <source>
        <dbReference type="EMBL" id="KAF9677210.1"/>
    </source>
</evidence>
<name>A0A835MTQ3_9ROSI</name>
<gene>
    <name evidence="1" type="ORF">SADUNF_Sadunf08G0084300</name>
</gene>
<keyword evidence="2" id="KW-1185">Reference proteome</keyword>
<proteinExistence type="predicted"/>
<evidence type="ECO:0000313" key="2">
    <source>
        <dbReference type="Proteomes" id="UP000657918"/>
    </source>
</evidence>
<organism evidence="1 2">
    <name type="scientific">Salix dunnii</name>
    <dbReference type="NCBI Taxonomy" id="1413687"/>
    <lineage>
        <taxon>Eukaryota</taxon>
        <taxon>Viridiplantae</taxon>
        <taxon>Streptophyta</taxon>
        <taxon>Embryophyta</taxon>
        <taxon>Tracheophyta</taxon>
        <taxon>Spermatophyta</taxon>
        <taxon>Magnoliopsida</taxon>
        <taxon>eudicotyledons</taxon>
        <taxon>Gunneridae</taxon>
        <taxon>Pentapetalae</taxon>
        <taxon>rosids</taxon>
        <taxon>fabids</taxon>
        <taxon>Malpighiales</taxon>
        <taxon>Salicaceae</taxon>
        <taxon>Saliceae</taxon>
        <taxon>Salix</taxon>
    </lineage>
</organism>
<protein>
    <submittedName>
        <fullName evidence="1">Uncharacterized protein</fullName>
    </submittedName>
</protein>
<reference evidence="1 2" key="1">
    <citation type="submission" date="2020-10" db="EMBL/GenBank/DDBJ databases">
        <title>Plant Genome Project.</title>
        <authorList>
            <person name="Zhang R.-G."/>
        </authorList>
    </citation>
    <scope>NUCLEOTIDE SEQUENCE [LARGE SCALE GENOMIC DNA]</scope>
    <source>
        <strain evidence="1">FAFU-HL-1</strain>
        <tissue evidence="1">Leaf</tissue>
    </source>
</reference>
<sequence length="72" mass="8655">MPQTVVALKIRIITKNRQARQRNFYSNQVSGAMIINKKKPEIEEQQVWTSEREALPNSFKFRPRRLEWIRKA</sequence>
<dbReference type="Proteomes" id="UP000657918">
    <property type="component" value="Chromosome 8"/>
</dbReference>
<comment type="caution">
    <text evidence="1">The sequence shown here is derived from an EMBL/GenBank/DDBJ whole genome shotgun (WGS) entry which is preliminary data.</text>
</comment>
<dbReference type="EMBL" id="JADGMS010000008">
    <property type="protein sequence ID" value="KAF9677210.1"/>
    <property type="molecule type" value="Genomic_DNA"/>
</dbReference>
<accession>A0A835MTQ3</accession>